<organism evidence="3 4">
    <name type="scientific">Svornostia abyssi</name>
    <dbReference type="NCBI Taxonomy" id="2898438"/>
    <lineage>
        <taxon>Bacteria</taxon>
        <taxon>Bacillati</taxon>
        <taxon>Actinomycetota</taxon>
        <taxon>Thermoleophilia</taxon>
        <taxon>Solirubrobacterales</taxon>
        <taxon>Baekduiaceae</taxon>
        <taxon>Svornostia</taxon>
    </lineage>
</organism>
<name>A0ABY5PHY3_9ACTN</name>
<dbReference type="PANTHER" id="PTHR13343:SF17">
    <property type="entry name" value="CELLULAR REPRESSOR OF E1A-STIMULATED GENES, ISOFORM A"/>
    <property type="match status" value="1"/>
</dbReference>
<dbReference type="InterPro" id="IPR012349">
    <property type="entry name" value="Split_barrel_FMN-bd"/>
</dbReference>
<dbReference type="EMBL" id="CP088295">
    <property type="protein sequence ID" value="UUY04219.1"/>
    <property type="molecule type" value="Genomic_DNA"/>
</dbReference>
<evidence type="ECO:0000259" key="1">
    <source>
        <dbReference type="Pfam" id="PF10615"/>
    </source>
</evidence>
<dbReference type="InterPro" id="IPR055343">
    <property type="entry name" value="CREG_beta-barrel"/>
</dbReference>
<dbReference type="Pfam" id="PF13883">
    <property type="entry name" value="CREG_beta-barrel"/>
    <property type="match status" value="1"/>
</dbReference>
<reference evidence="4" key="1">
    <citation type="submission" date="2021-11" db="EMBL/GenBank/DDBJ databases">
        <title>Cultivation dependent microbiological survey of springs from the worlds oldest radium mine currently devoted to the extraction of radon-saturated water.</title>
        <authorList>
            <person name="Kapinusova G."/>
            <person name="Smrhova T."/>
            <person name="Strejcek M."/>
            <person name="Suman J."/>
            <person name="Jani K."/>
            <person name="Pajer P."/>
            <person name="Uhlik O."/>
        </authorList>
    </citation>
    <scope>NUCLEOTIDE SEQUENCE [LARGE SCALE GENOMIC DNA]</scope>
    <source>
        <strain evidence="4">J379</strain>
    </source>
</reference>
<gene>
    <name evidence="3" type="ORF">LRS13_01425</name>
</gene>
<dbReference type="InterPro" id="IPR019595">
    <property type="entry name" value="DUF2470"/>
</dbReference>
<evidence type="ECO:0000313" key="4">
    <source>
        <dbReference type="Proteomes" id="UP001058860"/>
    </source>
</evidence>
<dbReference type="Pfam" id="PF10615">
    <property type="entry name" value="DUF2470"/>
    <property type="match status" value="1"/>
</dbReference>
<accession>A0ABY5PHY3</accession>
<dbReference type="InterPro" id="IPR037119">
    <property type="entry name" value="Haem_oxidase_HugZ-like_sf"/>
</dbReference>
<dbReference type="Proteomes" id="UP001058860">
    <property type="component" value="Chromosome"/>
</dbReference>
<keyword evidence="4" id="KW-1185">Reference proteome</keyword>
<sequence length="278" mass="29566">MTDVATVPTDHDAPSEIFEVPGPLATPAGHAARRRTPAEHARTLVQGSILGTLSTLTRDGDPWGSLVSYGVLADGAPVLLVSRLAEHTRNLEGDARASLVVSEQATSPARPDPLDHGRVTLAGRVARPEGERLAAARAAHLAAVPSAEIYIDFGDFSLFVLEVERVRWVGGYGRMDSTDAAEYLAAEPDPVAPHAAYAISHLNEDHSDALLEMARVLAGFTDATEAICVRADRYGLDLKIRTPRGTAPDVRITFTEPCTEPNGLRAATVDLAKRARGA</sequence>
<feature type="domain" description="DUF2470" evidence="1">
    <location>
        <begin position="197"/>
        <end position="271"/>
    </location>
</feature>
<evidence type="ECO:0000313" key="3">
    <source>
        <dbReference type="EMBL" id="UUY04219.1"/>
    </source>
</evidence>
<feature type="domain" description="CREG-like beta-barrel" evidence="2">
    <location>
        <begin position="35"/>
        <end position="184"/>
    </location>
</feature>
<dbReference type="RefSeq" id="WP_353864711.1">
    <property type="nucleotide sequence ID" value="NZ_CP088295.1"/>
</dbReference>
<evidence type="ECO:0000259" key="2">
    <source>
        <dbReference type="Pfam" id="PF13883"/>
    </source>
</evidence>
<protein>
    <submittedName>
        <fullName evidence="3">DUF2470 domain-containing protein</fullName>
    </submittedName>
</protein>
<dbReference type="Gene3D" id="3.20.180.10">
    <property type="entry name" value="PNP-oxidase-like"/>
    <property type="match status" value="1"/>
</dbReference>
<dbReference type="PANTHER" id="PTHR13343">
    <property type="entry name" value="CREG1 PROTEIN"/>
    <property type="match status" value="1"/>
</dbReference>
<proteinExistence type="predicted"/>
<dbReference type="Gene3D" id="2.30.110.10">
    <property type="entry name" value="Electron Transport, Fmn-binding Protein, Chain A"/>
    <property type="match status" value="1"/>
</dbReference>
<dbReference type="SUPFAM" id="SSF50475">
    <property type="entry name" value="FMN-binding split barrel"/>
    <property type="match status" value="1"/>
</dbReference>